<proteinExistence type="predicted"/>
<feature type="domain" description="DUF4351" evidence="1">
    <location>
        <begin position="89"/>
        <end position="147"/>
    </location>
</feature>
<keyword evidence="2" id="KW-0969">Cilium</keyword>
<dbReference type="AlphaFoldDB" id="A0A151AXR8"/>
<evidence type="ECO:0000313" key="2">
    <source>
        <dbReference type="EMBL" id="KYH32436.1"/>
    </source>
</evidence>
<dbReference type="PATRIC" id="fig|1121338.3.peg.2302"/>
<reference evidence="2 3" key="1">
    <citation type="submission" date="2016-02" db="EMBL/GenBank/DDBJ databases">
        <title>Genome sequence of Clostridium tepidiprofundi DSM 19306.</title>
        <authorList>
            <person name="Poehlein A."/>
            <person name="Daniel R."/>
        </authorList>
    </citation>
    <scope>NUCLEOTIDE SEQUENCE [LARGE SCALE GENOMIC DNA]</scope>
    <source>
        <strain evidence="2 3">DSM 19306</strain>
    </source>
</reference>
<dbReference type="EMBL" id="LTBA01000037">
    <property type="protein sequence ID" value="KYH32436.1"/>
    <property type="molecule type" value="Genomic_DNA"/>
</dbReference>
<dbReference type="STRING" id="1121338.CLTEP_22320"/>
<name>A0A151AXR8_9CLOT</name>
<keyword evidence="2" id="KW-0966">Cell projection</keyword>
<dbReference type="Pfam" id="PF14261">
    <property type="entry name" value="DUF4351"/>
    <property type="match status" value="1"/>
</dbReference>
<organism evidence="2 3">
    <name type="scientific">Clostridium tepidiprofundi DSM 19306</name>
    <dbReference type="NCBI Taxonomy" id="1121338"/>
    <lineage>
        <taxon>Bacteria</taxon>
        <taxon>Bacillati</taxon>
        <taxon>Bacillota</taxon>
        <taxon>Clostridia</taxon>
        <taxon>Eubacteriales</taxon>
        <taxon>Clostridiaceae</taxon>
        <taxon>Clostridium</taxon>
    </lineage>
</organism>
<dbReference type="Proteomes" id="UP000075531">
    <property type="component" value="Unassembled WGS sequence"/>
</dbReference>
<dbReference type="PANTHER" id="PTHR35586:SF1">
    <property type="entry name" value="SLL1691 PROTEIN"/>
    <property type="match status" value="1"/>
</dbReference>
<keyword evidence="2" id="KW-0282">Flagellum</keyword>
<sequence length="147" mass="16994">MNSKEDKSTRAIKSIELASKIKENDNKLHCLSLLYALLEKFGDDDSKKKFKEVFSMTEIGKMIREEGLQEGLQKGLQKGLREGLQEGLQEGKLEGKYEILVKQLIKKFKKIPEEYLKKIKTLSPDVIDIIALEIFDMKDIKDLEKYL</sequence>
<gene>
    <name evidence="2" type="ORF">CLTEP_22320</name>
</gene>
<evidence type="ECO:0000259" key="1">
    <source>
        <dbReference type="Pfam" id="PF14261"/>
    </source>
</evidence>
<dbReference type="InterPro" id="IPR025587">
    <property type="entry name" value="DUF4351"/>
</dbReference>
<comment type="caution">
    <text evidence="2">The sequence shown here is derived from an EMBL/GenBank/DDBJ whole genome shotgun (WGS) entry which is preliminary data.</text>
</comment>
<protein>
    <submittedName>
        <fullName evidence="2">Flagellar assembly protein H</fullName>
    </submittedName>
</protein>
<evidence type="ECO:0000313" key="3">
    <source>
        <dbReference type="Proteomes" id="UP000075531"/>
    </source>
</evidence>
<dbReference type="PANTHER" id="PTHR35586">
    <property type="entry name" value="SLL1691 PROTEIN"/>
    <property type="match status" value="1"/>
</dbReference>
<keyword evidence="3" id="KW-1185">Reference proteome</keyword>
<accession>A0A151AXR8</accession>